<keyword evidence="5" id="KW-1185">Reference proteome</keyword>
<organism evidence="4 5">
    <name type="scientific">Mariniphaga sediminis</name>
    <dbReference type="NCBI Taxonomy" id="1628158"/>
    <lineage>
        <taxon>Bacteria</taxon>
        <taxon>Pseudomonadati</taxon>
        <taxon>Bacteroidota</taxon>
        <taxon>Bacteroidia</taxon>
        <taxon>Marinilabiliales</taxon>
        <taxon>Prolixibacteraceae</taxon>
        <taxon>Mariniphaga</taxon>
    </lineage>
</organism>
<dbReference type="Gene3D" id="1.25.40.10">
    <property type="entry name" value="Tetratricopeptide repeat domain"/>
    <property type="match status" value="1"/>
</dbReference>
<dbReference type="Pfam" id="PF13181">
    <property type="entry name" value="TPR_8"/>
    <property type="match status" value="1"/>
</dbReference>
<dbReference type="OrthoDB" id="1120910at2"/>
<dbReference type="PANTHER" id="PTHR44943">
    <property type="entry name" value="CELLULOSE SYNTHASE OPERON PROTEIN C"/>
    <property type="match status" value="1"/>
</dbReference>
<name>A0A399D6W5_9BACT</name>
<dbReference type="InterPro" id="IPR019734">
    <property type="entry name" value="TPR_rpt"/>
</dbReference>
<dbReference type="Proteomes" id="UP000266441">
    <property type="component" value="Unassembled WGS sequence"/>
</dbReference>
<feature type="repeat" description="TPR" evidence="3">
    <location>
        <begin position="129"/>
        <end position="162"/>
    </location>
</feature>
<evidence type="ECO:0000313" key="5">
    <source>
        <dbReference type="Proteomes" id="UP000266441"/>
    </source>
</evidence>
<sequence length="207" mass="24136">MEFLRIKVILLILFLGAEPLWAQVTQETLEKAFARSYELEKTKDFSGSVETLKKVYDQSSYEINLRLGWLYYNTGQFSESVTFYSLAQELKPYSEEARFGLILPKAALGDWNAVIELYNEILEIHPNNTVAMFRLGMIYYERKNYDKAMPLFKKVVDLYPFDYDGLLMLAWTSYFTGNFNQARILFNKVKLYSPGDNSANEGLQLMR</sequence>
<evidence type="ECO:0000256" key="3">
    <source>
        <dbReference type="PROSITE-ProRule" id="PRU00339"/>
    </source>
</evidence>
<dbReference type="SMART" id="SM00028">
    <property type="entry name" value="TPR"/>
    <property type="match status" value="4"/>
</dbReference>
<dbReference type="AlphaFoldDB" id="A0A399D6W5"/>
<dbReference type="PANTHER" id="PTHR44943:SF8">
    <property type="entry name" value="TPR REPEAT-CONTAINING PROTEIN MJ0263"/>
    <property type="match status" value="1"/>
</dbReference>
<evidence type="ECO:0000256" key="2">
    <source>
        <dbReference type="ARBA" id="ARBA00022803"/>
    </source>
</evidence>
<evidence type="ECO:0000313" key="4">
    <source>
        <dbReference type="EMBL" id="RIH66352.1"/>
    </source>
</evidence>
<dbReference type="InterPro" id="IPR011990">
    <property type="entry name" value="TPR-like_helical_dom_sf"/>
</dbReference>
<feature type="repeat" description="TPR" evidence="3">
    <location>
        <begin position="61"/>
        <end position="94"/>
    </location>
</feature>
<dbReference type="RefSeq" id="WP_119348939.1">
    <property type="nucleotide sequence ID" value="NZ_JBFHKJ010000149.1"/>
</dbReference>
<protein>
    <submittedName>
        <fullName evidence="4">Tetratricopeptide repeat protein</fullName>
    </submittedName>
</protein>
<dbReference type="Pfam" id="PF14559">
    <property type="entry name" value="TPR_19"/>
    <property type="match status" value="1"/>
</dbReference>
<dbReference type="EMBL" id="QWET01000003">
    <property type="protein sequence ID" value="RIH66352.1"/>
    <property type="molecule type" value="Genomic_DNA"/>
</dbReference>
<keyword evidence="1" id="KW-0677">Repeat</keyword>
<dbReference type="PROSITE" id="PS50293">
    <property type="entry name" value="TPR_REGION"/>
    <property type="match status" value="1"/>
</dbReference>
<dbReference type="SUPFAM" id="SSF48452">
    <property type="entry name" value="TPR-like"/>
    <property type="match status" value="1"/>
</dbReference>
<accession>A0A399D6W5</accession>
<evidence type="ECO:0000256" key="1">
    <source>
        <dbReference type="ARBA" id="ARBA00022737"/>
    </source>
</evidence>
<comment type="caution">
    <text evidence="4">The sequence shown here is derived from an EMBL/GenBank/DDBJ whole genome shotgun (WGS) entry which is preliminary data.</text>
</comment>
<gene>
    <name evidence="4" type="ORF">D1164_05435</name>
</gene>
<reference evidence="4 5" key="1">
    <citation type="journal article" date="2015" name="Int. J. Syst. Evol. Microbiol.">
        <title>Mariniphaga sediminis sp. nov., isolated from coastal sediment.</title>
        <authorList>
            <person name="Wang F.Q."/>
            <person name="Shen Q.Y."/>
            <person name="Chen G.J."/>
            <person name="Du Z.J."/>
        </authorList>
    </citation>
    <scope>NUCLEOTIDE SEQUENCE [LARGE SCALE GENOMIC DNA]</scope>
    <source>
        <strain evidence="4 5">SY21</strain>
    </source>
</reference>
<dbReference type="PROSITE" id="PS50005">
    <property type="entry name" value="TPR"/>
    <property type="match status" value="2"/>
</dbReference>
<proteinExistence type="predicted"/>
<keyword evidence="2 3" id="KW-0802">TPR repeat</keyword>
<dbReference type="InterPro" id="IPR051685">
    <property type="entry name" value="Ycf3/AcsC/BcsC/TPR_MFPF"/>
</dbReference>